<evidence type="ECO:0000313" key="3">
    <source>
        <dbReference type="Proteomes" id="UP001281410"/>
    </source>
</evidence>
<comment type="caution">
    <text evidence="2">The sequence shown here is derived from an EMBL/GenBank/DDBJ whole genome shotgun (WGS) entry which is preliminary data.</text>
</comment>
<dbReference type="Proteomes" id="UP001281410">
    <property type="component" value="Unassembled WGS sequence"/>
</dbReference>
<reference evidence="2" key="1">
    <citation type="journal article" date="2023" name="Plant J.">
        <title>Genome sequences and population genomics provide insights into the demographic history, inbreeding, and mutation load of two 'living fossil' tree species of Dipteronia.</title>
        <authorList>
            <person name="Feng Y."/>
            <person name="Comes H.P."/>
            <person name="Chen J."/>
            <person name="Zhu S."/>
            <person name="Lu R."/>
            <person name="Zhang X."/>
            <person name="Li P."/>
            <person name="Qiu J."/>
            <person name="Olsen K.M."/>
            <person name="Qiu Y."/>
        </authorList>
    </citation>
    <scope>NUCLEOTIDE SEQUENCE</scope>
    <source>
        <strain evidence="2">NBL</strain>
    </source>
</reference>
<proteinExistence type="predicted"/>
<evidence type="ECO:0000313" key="2">
    <source>
        <dbReference type="EMBL" id="KAK3183328.1"/>
    </source>
</evidence>
<dbReference type="SMART" id="SM00248">
    <property type="entry name" value="ANK"/>
    <property type="match status" value="2"/>
</dbReference>
<name>A0AAD9ZKD9_9ROSI</name>
<dbReference type="PANTHER" id="PTHR24128:SF61">
    <property type="entry name" value="ANKYRIN REPEAT-CONTAINING PROTEIN BDA1-LIKE"/>
    <property type="match status" value="1"/>
</dbReference>
<sequence>MTKEIFFGKIILSTHLLTKVCPHILRKESLTYSSIRMERRLYEAALTGDVQKLHQLLGENPLTLHTVSLASSGNPLHVASAFGHIDFVKQMTRPRPDFAKELNEDGFSPMHMASANGYLQGCRLQGRENKTPLHLAVIKGRVDVISEILSACGECLEDVTVQRDTASLQCILLLRTTCLK</sequence>
<dbReference type="InterPro" id="IPR002110">
    <property type="entry name" value="Ankyrin_rpt"/>
</dbReference>
<feature type="repeat" description="ANK" evidence="1">
    <location>
        <begin position="128"/>
        <end position="150"/>
    </location>
</feature>
<dbReference type="PROSITE" id="PS50088">
    <property type="entry name" value="ANK_REPEAT"/>
    <property type="match status" value="1"/>
</dbReference>
<accession>A0AAD9ZKD9</accession>
<gene>
    <name evidence="2" type="ORF">Dsin_030614</name>
</gene>
<organism evidence="2 3">
    <name type="scientific">Dipteronia sinensis</name>
    <dbReference type="NCBI Taxonomy" id="43782"/>
    <lineage>
        <taxon>Eukaryota</taxon>
        <taxon>Viridiplantae</taxon>
        <taxon>Streptophyta</taxon>
        <taxon>Embryophyta</taxon>
        <taxon>Tracheophyta</taxon>
        <taxon>Spermatophyta</taxon>
        <taxon>Magnoliopsida</taxon>
        <taxon>eudicotyledons</taxon>
        <taxon>Gunneridae</taxon>
        <taxon>Pentapetalae</taxon>
        <taxon>rosids</taxon>
        <taxon>malvids</taxon>
        <taxon>Sapindales</taxon>
        <taxon>Sapindaceae</taxon>
        <taxon>Hippocastanoideae</taxon>
        <taxon>Acereae</taxon>
        <taxon>Dipteronia</taxon>
    </lineage>
</organism>
<protein>
    <submittedName>
        <fullName evidence="2">Uncharacterized protein</fullName>
    </submittedName>
</protein>
<dbReference type="Pfam" id="PF00023">
    <property type="entry name" value="Ank"/>
    <property type="match status" value="1"/>
</dbReference>
<dbReference type="SUPFAM" id="SSF48403">
    <property type="entry name" value="Ankyrin repeat"/>
    <property type="match status" value="1"/>
</dbReference>
<dbReference type="PROSITE" id="PS50297">
    <property type="entry name" value="ANK_REP_REGION"/>
    <property type="match status" value="1"/>
</dbReference>
<evidence type="ECO:0000256" key="1">
    <source>
        <dbReference type="PROSITE-ProRule" id="PRU00023"/>
    </source>
</evidence>
<dbReference type="AlphaFoldDB" id="A0AAD9ZKD9"/>
<keyword evidence="3" id="KW-1185">Reference proteome</keyword>
<keyword evidence="1" id="KW-0040">ANK repeat</keyword>
<dbReference type="Gene3D" id="1.25.40.20">
    <property type="entry name" value="Ankyrin repeat-containing domain"/>
    <property type="match status" value="1"/>
</dbReference>
<dbReference type="EMBL" id="JANJYJ010000010">
    <property type="protein sequence ID" value="KAK3183328.1"/>
    <property type="molecule type" value="Genomic_DNA"/>
</dbReference>
<dbReference type="Pfam" id="PF12796">
    <property type="entry name" value="Ank_2"/>
    <property type="match status" value="1"/>
</dbReference>
<dbReference type="InterPro" id="IPR036770">
    <property type="entry name" value="Ankyrin_rpt-contain_sf"/>
</dbReference>
<dbReference type="PANTHER" id="PTHR24128">
    <property type="entry name" value="HOMEOBOX PROTEIN WARIAI"/>
    <property type="match status" value="1"/>
</dbReference>